<dbReference type="GO" id="GO:0019605">
    <property type="term" value="P:butyrate metabolic process"/>
    <property type="evidence" value="ECO:0007669"/>
    <property type="project" value="InterPro"/>
</dbReference>
<dbReference type="InterPro" id="IPR016582">
    <property type="entry name" value="OHBut_olig_hydro_put"/>
</dbReference>
<evidence type="ECO:0000313" key="3">
    <source>
        <dbReference type="EMBL" id="KAA2242127.1"/>
    </source>
</evidence>
<evidence type="ECO:0000313" key="4">
    <source>
        <dbReference type="Proteomes" id="UP000323142"/>
    </source>
</evidence>
<feature type="region of interest" description="Disordered" evidence="2">
    <location>
        <begin position="1"/>
        <end position="70"/>
    </location>
</feature>
<dbReference type="GO" id="GO:0047989">
    <property type="term" value="F:hydroxybutyrate-dimer hydrolase activity"/>
    <property type="evidence" value="ECO:0007669"/>
    <property type="project" value="InterPro"/>
</dbReference>
<dbReference type="EMBL" id="VUOA01000007">
    <property type="protein sequence ID" value="KAA2242127.1"/>
    <property type="molecule type" value="Genomic_DNA"/>
</dbReference>
<accession>A0A5B2VV54</accession>
<keyword evidence="1 3" id="KW-0378">Hydrolase</keyword>
<evidence type="ECO:0000256" key="1">
    <source>
        <dbReference type="ARBA" id="ARBA00022801"/>
    </source>
</evidence>
<reference evidence="3 4" key="2">
    <citation type="submission" date="2019-09" db="EMBL/GenBank/DDBJ databases">
        <authorList>
            <person name="Jin C."/>
        </authorList>
    </citation>
    <scope>NUCLEOTIDE SEQUENCE [LARGE SCALE GENOMIC DNA]</scope>
    <source>
        <strain evidence="3 4">BN140002</strain>
    </source>
</reference>
<gene>
    <name evidence="3" type="ORF">F0L46_03955</name>
</gene>
<reference evidence="3 4" key="1">
    <citation type="submission" date="2019-09" db="EMBL/GenBank/DDBJ databases">
        <title>Salinarimonas rosea gen. nov., sp. nov., a new member of the a-2 subgroup of the Proteobacteria.</title>
        <authorList>
            <person name="Liu J."/>
        </authorList>
    </citation>
    <scope>NUCLEOTIDE SEQUENCE [LARGE SCALE GENOMIC DNA]</scope>
    <source>
        <strain evidence="3 4">BN140002</strain>
    </source>
</reference>
<dbReference type="Proteomes" id="UP000323142">
    <property type="component" value="Unassembled WGS sequence"/>
</dbReference>
<name>A0A5B2VV54_9HYPH</name>
<dbReference type="GO" id="GO:0005615">
    <property type="term" value="C:extracellular space"/>
    <property type="evidence" value="ECO:0007669"/>
    <property type="project" value="InterPro"/>
</dbReference>
<proteinExistence type="predicted"/>
<feature type="compositionally biased region" description="Basic residues" evidence="2">
    <location>
        <begin position="50"/>
        <end position="70"/>
    </location>
</feature>
<sequence length="711" mass="74714">MARGKRLHRPHPRNPQRRTARSGWTGRPHPPLMSPAGRHRRLERAARHPGPARRRRRSGPGRKRMTGRTRRALARTISALALVAGLAPQAEAKPAKPDFIDGEVLVRPHGETDDLLTAGLGWEGIAGQPPALDAAPNVEQLRRRAIHANMRGLISVLPAQGYGTLYGSGPRIPGVEYLAYLRGGPSGPAATLMVQIPQGFDRANPCIVTAPSSGSRGIYGAISVAEVPLKRGCAVAYTDKGTGIGYHDLATGTAYDIEGRPIPADGPAQFRAPAGPALDAFNAGHPNRVAVKHAHRGDNPERDWGQHVLRSIEFALYALNDHFDGQPGIGTFNPGNVTVVAVGVSNGGGAALLAAEADRTGLIDGIVVSEPQIQPAPRTDLTILERGEPQVHGRGLYEVFAAMNLYADCASGTAAPNVLRCAALKERRLLTAETPPEQNVEAKGIIHRLGLLPDADPLMAWHSGTAHLWRVLTPTYAYAYAKASAADHLCRTSFGAAGPEGVTPWSEAARAGAFATGNGLAGSAGLTVLNDAGGQTTNDLAPAASIEGELRRVDAAICLRDLMGQEALRAGLAEVRATGDLRGRPALILHGRKDGLVAPNHSSRAYLGLNRLVEGQRSGVRYVEVVNGNHFDAVAGAPGFPPLVALHGYVNQGIAAMLDHLGKGKAPLPESQVFAATAVTCPIPVQPAAADRITWEDTTLAIPAGSPPACP</sequence>
<feature type="compositionally biased region" description="Basic residues" evidence="2">
    <location>
        <begin position="1"/>
        <end position="20"/>
    </location>
</feature>
<dbReference type="Gene3D" id="3.40.50.1820">
    <property type="entry name" value="alpha/beta hydrolase"/>
    <property type="match status" value="1"/>
</dbReference>
<dbReference type="SUPFAM" id="SSF53474">
    <property type="entry name" value="alpha/beta-Hydrolases"/>
    <property type="match status" value="1"/>
</dbReference>
<dbReference type="Pfam" id="PF10605">
    <property type="entry name" value="3HBOH"/>
    <property type="match status" value="1"/>
</dbReference>
<protein>
    <submittedName>
        <fullName evidence="3">D-(-)-3-hydroxybutyrate oligomer hydrolase</fullName>
    </submittedName>
</protein>
<organism evidence="3 4">
    <name type="scientific">Salinarimonas soli</name>
    <dbReference type="NCBI Taxonomy" id="1638099"/>
    <lineage>
        <taxon>Bacteria</taxon>
        <taxon>Pseudomonadati</taxon>
        <taxon>Pseudomonadota</taxon>
        <taxon>Alphaproteobacteria</taxon>
        <taxon>Hyphomicrobiales</taxon>
        <taxon>Salinarimonadaceae</taxon>
        <taxon>Salinarimonas</taxon>
    </lineage>
</organism>
<evidence type="ECO:0000256" key="2">
    <source>
        <dbReference type="SAM" id="MobiDB-lite"/>
    </source>
</evidence>
<dbReference type="InterPro" id="IPR029058">
    <property type="entry name" value="AB_hydrolase_fold"/>
</dbReference>
<dbReference type="OrthoDB" id="4294477at2"/>
<comment type="caution">
    <text evidence="3">The sequence shown here is derived from an EMBL/GenBank/DDBJ whole genome shotgun (WGS) entry which is preliminary data.</text>
</comment>
<dbReference type="AlphaFoldDB" id="A0A5B2VV54"/>
<keyword evidence="4" id="KW-1185">Reference proteome</keyword>